<dbReference type="RefSeq" id="WP_004029907.1">
    <property type="nucleotide sequence ID" value="NZ_AMPO01000002.1"/>
</dbReference>
<dbReference type="PANTHER" id="PTHR36565:SF5">
    <property type="entry name" value="TOXIN MJ0605-RELATED"/>
    <property type="match status" value="1"/>
</dbReference>
<evidence type="ECO:0000256" key="1">
    <source>
        <dbReference type="ARBA" id="ARBA00038248"/>
    </source>
</evidence>
<reference evidence="3 4" key="1">
    <citation type="journal article" date="2012" name="J. Bacteriol.">
        <title>Draft genome sequence of Methanobacterium formicicum DSM 3637, an archaebacterium isolated from the methane producer amoeba Pelomyxa palustris.</title>
        <authorList>
            <person name="Gutierrez G."/>
        </authorList>
    </citation>
    <scope>NUCLEOTIDE SEQUENCE [LARGE SCALE GENOMIC DNA]</scope>
    <source>
        <strain evidence="4">DSM 3637 / PP1</strain>
    </source>
</reference>
<feature type="domain" description="HEPN" evidence="2">
    <location>
        <begin position="28"/>
        <end position="137"/>
    </location>
</feature>
<organism evidence="3 4">
    <name type="scientific">Methanobacterium formicicum (strain DSM 3637 / PP1)</name>
    <dbReference type="NCBI Taxonomy" id="1204725"/>
    <lineage>
        <taxon>Archaea</taxon>
        <taxon>Methanobacteriati</taxon>
        <taxon>Methanobacteriota</taxon>
        <taxon>Methanomada group</taxon>
        <taxon>Methanobacteria</taxon>
        <taxon>Methanobacteriales</taxon>
        <taxon>Methanobacteriaceae</taxon>
        <taxon>Methanobacterium</taxon>
    </lineage>
</organism>
<accession>K2QEJ8</accession>
<dbReference type="EMBL" id="AMPO01000002">
    <property type="protein sequence ID" value="EKF86516.1"/>
    <property type="molecule type" value="Genomic_DNA"/>
</dbReference>
<gene>
    <name evidence="3" type="ORF">A994_03498</name>
</gene>
<dbReference type="InterPro" id="IPR007842">
    <property type="entry name" value="HEPN_dom"/>
</dbReference>
<dbReference type="Proteomes" id="UP000007360">
    <property type="component" value="Unassembled WGS sequence"/>
</dbReference>
<dbReference type="InterPro" id="IPR052226">
    <property type="entry name" value="UPF0332_toxin"/>
</dbReference>
<evidence type="ECO:0000313" key="4">
    <source>
        <dbReference type="Proteomes" id="UP000007360"/>
    </source>
</evidence>
<dbReference type="Pfam" id="PF05168">
    <property type="entry name" value="HEPN"/>
    <property type="match status" value="1"/>
</dbReference>
<dbReference type="PATRIC" id="fig|1204725.3.peg.704"/>
<protein>
    <recommendedName>
        <fullName evidence="2">HEPN domain-containing protein</fullName>
    </recommendedName>
</protein>
<dbReference type="OrthoDB" id="101012at2157"/>
<dbReference type="PANTHER" id="PTHR36565">
    <property type="entry name" value="UPF0332 PROTEIN TM_1000"/>
    <property type="match status" value="1"/>
</dbReference>
<evidence type="ECO:0000313" key="3">
    <source>
        <dbReference type="EMBL" id="EKF86516.1"/>
    </source>
</evidence>
<comment type="caution">
    <text evidence="3">The sequence shown here is derived from an EMBL/GenBank/DDBJ whole genome shotgun (WGS) entry which is preliminary data.</text>
</comment>
<dbReference type="Gene3D" id="1.20.120.330">
    <property type="entry name" value="Nucleotidyltransferases domain 2"/>
    <property type="match status" value="1"/>
</dbReference>
<name>K2QEJ8_METFP</name>
<evidence type="ECO:0000259" key="2">
    <source>
        <dbReference type="Pfam" id="PF05168"/>
    </source>
</evidence>
<comment type="similarity">
    <text evidence="1">Belongs to the UPF0332 family.</text>
</comment>
<sequence length="162" mass="18841">MDKIDELYYEGHLKKIEASPLKSALSHKEAKLWLKEAEETFESGFYRSSRVSTYMAVLHAARSVTLRDGVEVENPKFLVDYLKKYCDEGKLETGCLDVLTLILNLHYQDQHQFQATRNPEDLRQAIEFGHEFINCTKVLMEKTGRLPRSVIKNSLRENQFVK</sequence>
<keyword evidence="4" id="KW-1185">Reference proteome</keyword>
<dbReference type="AlphaFoldDB" id="K2QEJ8"/>
<proteinExistence type="inferred from homology"/>